<dbReference type="InterPro" id="IPR013968">
    <property type="entry name" value="PKS_KR"/>
</dbReference>
<dbReference type="GO" id="GO:0016491">
    <property type="term" value="F:oxidoreductase activity"/>
    <property type="evidence" value="ECO:0007669"/>
    <property type="project" value="UniProtKB-KW"/>
</dbReference>
<keyword evidence="4" id="KW-0560">Oxidoreductase</keyword>
<dbReference type="InterPro" id="IPR009081">
    <property type="entry name" value="PP-bd_ACP"/>
</dbReference>
<gene>
    <name evidence="6" type="ORF">B0H66DRAFT_357318</name>
</gene>
<dbReference type="Pfam" id="PF00698">
    <property type="entry name" value="Acyl_transf_1"/>
    <property type="match status" value="1"/>
</dbReference>
<dbReference type="InterPro" id="IPR016036">
    <property type="entry name" value="Malonyl_transacylase_ACP-bd"/>
</dbReference>
<reference evidence="6" key="2">
    <citation type="submission" date="2023-06" db="EMBL/GenBank/DDBJ databases">
        <authorList>
            <consortium name="Lawrence Berkeley National Laboratory"/>
            <person name="Haridas S."/>
            <person name="Hensen N."/>
            <person name="Bonometti L."/>
            <person name="Westerberg I."/>
            <person name="Brannstrom I.O."/>
            <person name="Guillou S."/>
            <person name="Cros-Aarteil S."/>
            <person name="Calhoun S."/>
            <person name="Kuo A."/>
            <person name="Mondo S."/>
            <person name="Pangilinan J."/>
            <person name="Riley R."/>
            <person name="Labutti K."/>
            <person name="Andreopoulos B."/>
            <person name="Lipzen A."/>
            <person name="Chen C."/>
            <person name="Yanf M."/>
            <person name="Daum C."/>
            <person name="Ng V."/>
            <person name="Clum A."/>
            <person name="Steindorff A."/>
            <person name="Ohm R."/>
            <person name="Martin F."/>
            <person name="Silar P."/>
            <person name="Natvig D."/>
            <person name="Lalanne C."/>
            <person name="Gautier V."/>
            <person name="Ament-Velasquez S.L."/>
            <person name="Kruys A."/>
            <person name="Hutchinson M.I."/>
            <person name="Powell A.J."/>
            <person name="Barry K."/>
            <person name="Miller A.N."/>
            <person name="Grigoriev I.V."/>
            <person name="Debuchy R."/>
            <person name="Gladieux P."/>
            <person name="Thoren M.H."/>
            <person name="Johannesson H."/>
        </authorList>
    </citation>
    <scope>NUCLEOTIDE SEQUENCE</scope>
    <source>
        <strain evidence="6">CBS 118394</strain>
    </source>
</reference>
<dbReference type="SUPFAM" id="SSF53335">
    <property type="entry name" value="S-adenosyl-L-methionine-dependent methyltransferases"/>
    <property type="match status" value="1"/>
</dbReference>
<name>A0AAE0HW16_9PEZI</name>
<dbReference type="EMBL" id="JAUEDM010000007">
    <property type="protein sequence ID" value="KAK3313619.1"/>
    <property type="molecule type" value="Genomic_DNA"/>
</dbReference>
<feature type="domain" description="Carrier" evidence="5">
    <location>
        <begin position="1456"/>
        <end position="1531"/>
    </location>
</feature>
<dbReference type="Gene3D" id="1.10.1200.10">
    <property type="entry name" value="ACP-like"/>
    <property type="match status" value="1"/>
</dbReference>
<organism evidence="6 7">
    <name type="scientific">Apodospora peruviana</name>
    <dbReference type="NCBI Taxonomy" id="516989"/>
    <lineage>
        <taxon>Eukaryota</taxon>
        <taxon>Fungi</taxon>
        <taxon>Dikarya</taxon>
        <taxon>Ascomycota</taxon>
        <taxon>Pezizomycotina</taxon>
        <taxon>Sordariomycetes</taxon>
        <taxon>Sordariomycetidae</taxon>
        <taxon>Sordariales</taxon>
        <taxon>Lasiosphaeriaceae</taxon>
        <taxon>Apodospora</taxon>
    </lineage>
</organism>
<evidence type="ECO:0000256" key="4">
    <source>
        <dbReference type="ARBA" id="ARBA00023002"/>
    </source>
</evidence>
<dbReference type="PROSITE" id="PS00012">
    <property type="entry name" value="PHOSPHOPANTETHEINE"/>
    <property type="match status" value="1"/>
</dbReference>
<dbReference type="InterPro" id="IPR014043">
    <property type="entry name" value="Acyl_transferase_dom"/>
</dbReference>
<dbReference type="SUPFAM" id="SSF55048">
    <property type="entry name" value="Probable ACP-binding domain of malonyl-CoA ACP transacylase"/>
    <property type="match status" value="1"/>
</dbReference>
<dbReference type="GO" id="GO:0006633">
    <property type="term" value="P:fatty acid biosynthetic process"/>
    <property type="evidence" value="ECO:0007669"/>
    <property type="project" value="TreeGrafter"/>
</dbReference>
<dbReference type="PANTHER" id="PTHR43775">
    <property type="entry name" value="FATTY ACID SYNTHASE"/>
    <property type="match status" value="1"/>
</dbReference>
<evidence type="ECO:0000256" key="1">
    <source>
        <dbReference type="ARBA" id="ARBA00022450"/>
    </source>
</evidence>
<evidence type="ECO:0000256" key="3">
    <source>
        <dbReference type="ARBA" id="ARBA00022679"/>
    </source>
</evidence>
<proteinExistence type="predicted"/>
<protein>
    <submittedName>
        <fullName evidence="6">Acyl transferase domain-containing protein</fullName>
    </submittedName>
</protein>
<dbReference type="Gene3D" id="3.40.50.150">
    <property type="entry name" value="Vaccinia Virus protein VP39"/>
    <property type="match status" value="1"/>
</dbReference>
<evidence type="ECO:0000313" key="6">
    <source>
        <dbReference type="EMBL" id="KAK3313619.1"/>
    </source>
</evidence>
<dbReference type="InterPro" id="IPR020806">
    <property type="entry name" value="PKS_PP-bd"/>
</dbReference>
<dbReference type="Pfam" id="PF22621">
    <property type="entry name" value="CurL-like_PKS_C"/>
    <property type="match status" value="1"/>
</dbReference>
<evidence type="ECO:0000259" key="5">
    <source>
        <dbReference type="PROSITE" id="PS50075"/>
    </source>
</evidence>
<dbReference type="PROSITE" id="PS50075">
    <property type="entry name" value="CARRIER"/>
    <property type="match status" value="1"/>
</dbReference>
<dbReference type="CDD" id="cd02440">
    <property type="entry name" value="AdoMet_MTases"/>
    <property type="match status" value="1"/>
</dbReference>
<dbReference type="SMART" id="SM00822">
    <property type="entry name" value="PKS_KR"/>
    <property type="match status" value="1"/>
</dbReference>
<keyword evidence="3 6" id="KW-0808">Transferase</keyword>
<dbReference type="Gene3D" id="3.30.70.250">
    <property type="entry name" value="Malonyl-CoA ACP transacylase, ACP-binding"/>
    <property type="match status" value="1"/>
</dbReference>
<dbReference type="Pfam" id="PF13489">
    <property type="entry name" value="Methyltransf_23"/>
    <property type="match status" value="1"/>
</dbReference>
<dbReference type="InterPro" id="IPR029063">
    <property type="entry name" value="SAM-dependent_MTases_sf"/>
</dbReference>
<dbReference type="InterPro" id="IPR036291">
    <property type="entry name" value="NAD(P)-bd_dom_sf"/>
</dbReference>
<dbReference type="SMART" id="SM00823">
    <property type="entry name" value="PKS_PP"/>
    <property type="match status" value="1"/>
</dbReference>
<reference evidence="6" key="1">
    <citation type="journal article" date="2023" name="Mol. Phylogenet. Evol.">
        <title>Genome-scale phylogeny and comparative genomics of the fungal order Sordariales.</title>
        <authorList>
            <person name="Hensen N."/>
            <person name="Bonometti L."/>
            <person name="Westerberg I."/>
            <person name="Brannstrom I.O."/>
            <person name="Guillou S."/>
            <person name="Cros-Aarteil S."/>
            <person name="Calhoun S."/>
            <person name="Haridas S."/>
            <person name="Kuo A."/>
            <person name="Mondo S."/>
            <person name="Pangilinan J."/>
            <person name="Riley R."/>
            <person name="LaButti K."/>
            <person name="Andreopoulos B."/>
            <person name="Lipzen A."/>
            <person name="Chen C."/>
            <person name="Yan M."/>
            <person name="Daum C."/>
            <person name="Ng V."/>
            <person name="Clum A."/>
            <person name="Steindorff A."/>
            <person name="Ohm R.A."/>
            <person name="Martin F."/>
            <person name="Silar P."/>
            <person name="Natvig D.O."/>
            <person name="Lalanne C."/>
            <person name="Gautier V."/>
            <person name="Ament-Velasquez S.L."/>
            <person name="Kruys A."/>
            <person name="Hutchinson M.I."/>
            <person name="Powell A.J."/>
            <person name="Barry K."/>
            <person name="Miller A.N."/>
            <person name="Grigoriev I.V."/>
            <person name="Debuchy R."/>
            <person name="Gladieux P."/>
            <person name="Hiltunen Thoren M."/>
            <person name="Johannesson H."/>
        </authorList>
    </citation>
    <scope>NUCLEOTIDE SEQUENCE</scope>
    <source>
        <strain evidence="6">CBS 118394</strain>
    </source>
</reference>
<dbReference type="Pfam" id="PF08659">
    <property type="entry name" value="KR"/>
    <property type="match status" value="1"/>
</dbReference>
<dbReference type="Proteomes" id="UP001283341">
    <property type="component" value="Unassembled WGS sequence"/>
</dbReference>
<dbReference type="GO" id="GO:0004312">
    <property type="term" value="F:fatty acid synthase activity"/>
    <property type="evidence" value="ECO:0007669"/>
    <property type="project" value="TreeGrafter"/>
</dbReference>
<dbReference type="GO" id="GO:0031177">
    <property type="term" value="F:phosphopantetheine binding"/>
    <property type="evidence" value="ECO:0007669"/>
    <property type="project" value="InterPro"/>
</dbReference>
<comment type="caution">
    <text evidence="6">The sequence shown here is derived from an EMBL/GenBank/DDBJ whole genome shotgun (WGS) entry which is preliminary data.</text>
</comment>
<keyword evidence="1" id="KW-0596">Phosphopantetheine</keyword>
<dbReference type="Gene3D" id="3.40.50.720">
    <property type="entry name" value="NAD(P)-binding Rossmann-like Domain"/>
    <property type="match status" value="1"/>
</dbReference>
<evidence type="ECO:0000256" key="2">
    <source>
        <dbReference type="ARBA" id="ARBA00022553"/>
    </source>
</evidence>
<dbReference type="PANTHER" id="PTHR43775:SF29">
    <property type="entry name" value="ASPERFURANONE POLYKETIDE SYNTHASE AFOG-RELATED"/>
    <property type="match status" value="1"/>
</dbReference>
<keyword evidence="2" id="KW-0597">Phosphoprotein</keyword>
<dbReference type="SUPFAM" id="SSF51735">
    <property type="entry name" value="NAD(P)-binding Rossmann-fold domains"/>
    <property type="match status" value="1"/>
</dbReference>
<dbReference type="InterPro" id="IPR050091">
    <property type="entry name" value="PKS_NRPS_Biosynth_Enz"/>
</dbReference>
<dbReference type="InterPro" id="IPR001227">
    <property type="entry name" value="Ac_transferase_dom_sf"/>
</dbReference>
<dbReference type="InterPro" id="IPR006162">
    <property type="entry name" value="Ppantetheine_attach_site"/>
</dbReference>
<sequence>MVAQTEGSANSGHLEINHHDGVSGLWNGIDGINSLNGINGTSLIPKAETRNGDQQDNLSRVFIISAEDVNTTRTMAKNLATYLRSNKNSNLLPTDVAYTLAERRSRLSCTVAVRASSLSELVACLDRPHQLRMHTTDDSTATVSASDEKKTKRRLGFVFNGQGAQWHAMGRELLATYPVFASAVREADAVLRGFGADWSLQEELLRDAESTRVSSVHISQPSTVALQLALVNLLRSWNVYPSAVVSHSTGEFAAAYTVGALSFSQALGIVYHLGDLGRKYYHGPSGRAPGAMAAAATSAADVEKYLGGGRSVVVACINSPKSVTLSGDSDDVDEVVRRLDQDGVFARKLKVPLAYHSPHHMLPLAAEYTERLRQFLPPKLAASWTGVVDVYASPVTGAVVDSPQDVLTPEYYVRNLTKPVLFNDAFRAFVEHVDDVVEVGPHSTLSGPIRQILDDMQLKKLGYVTCLKRPVDAVHTMQDLACELVGLGYPVSLRGVNNPGSGHSKFVSDLPAYPWGAGSHSWADEEAVTSETKAEEQPGEEKVLLSKSTWELDILHDIPKPIKDSMRITLTQDEADRERTLVRASYYFMADAVAQLQSDSVEGWTAQQKDMLEWMVTTLAAGKRGDLGPSSALWSRASPGIKQELYDELSYGPDACAAGRLIARAGEKLAEIVRRQITSSGELVKEGDLLTKYYAEVPSLRSRAYKHLYCAAELFAVKNPGAKVLEIGAGLTRGGATRVVLDAFGSRGTATGGTLLGHYVATDTDINSLEATRRNLVSSPWATDNDDDNGLIEFRQLDIGEDPTILHQSESDSFVLGTFDLIVASMVFGATQNTNNALLHARKLLKPGGKLFLVETTEYTKVDGQLIFRALALSDGIKSPGGEVLSIAAWDEMLRDTGFTGVDFELPDNEHPMYKNSSFIISTAAATPTLPSAVSVVYTSASVPEAWHAQLTVALLEKTGIPSVIAERWDDFEPAPEDSDDKMYIFTGDMASGSRPFVESIVDQASFDKLRQFLVSSRNVVWLSHGGVVDDAQQDPAYAQTYGLLRTFRQHKDASRRLIHLDFERRQTVHGQALDSAWTNENIGHIVHVVRQTMDQSVEVQDVDWEYGVKDSMLHVPRILPVVPDDTEPKEALEPKQQPLDQLADPNATFLIVGSRTGGLGRIGREVALWLMAKGARNLLILVSRHHNETGVAADAAEVEAFLLERAEQKAVNLKIQDCDVSTEKSLVGMLSQGDVESIPPVRGVVVAPNTTSLDVTGVLEGTSFDQWKHAVLDKVAVITNLDSHLPPNLSFFILLSSLVGVVGYPVETDFAAGSTFQDAFARNRAATGGGKTAFISINLGPDVSQLGVDDVGSLMEAAIRRGPPATPEEVQVIAGLPPLSSKILAPGDNTPKPMWRDRRFGTLRLGIRRRLKRVTTALQSSPGTTVPAGPSALLAQALEMTTSNNGKNGAAEQEQVVALALRTRLADLLRIQEAEEIDLAKPLAAYGVDSVTAVDLRSWLAQVAEVKLSVLDILNAGSVYEVAKLVIARNGGQACGRNYVRE</sequence>
<dbReference type="SUPFAM" id="SSF52151">
    <property type="entry name" value="FabD/lysophospholipase-like"/>
    <property type="match status" value="1"/>
</dbReference>
<evidence type="ECO:0000313" key="7">
    <source>
        <dbReference type="Proteomes" id="UP001283341"/>
    </source>
</evidence>
<dbReference type="GO" id="GO:0044550">
    <property type="term" value="P:secondary metabolite biosynthetic process"/>
    <property type="evidence" value="ECO:0007669"/>
    <property type="project" value="TreeGrafter"/>
</dbReference>
<dbReference type="InterPro" id="IPR016035">
    <property type="entry name" value="Acyl_Trfase/lysoPLipase"/>
</dbReference>
<dbReference type="SUPFAM" id="SSF47336">
    <property type="entry name" value="ACP-like"/>
    <property type="match status" value="1"/>
</dbReference>
<dbReference type="SMART" id="SM00827">
    <property type="entry name" value="PKS_AT"/>
    <property type="match status" value="1"/>
</dbReference>
<dbReference type="InterPro" id="IPR036736">
    <property type="entry name" value="ACP-like_sf"/>
</dbReference>
<dbReference type="Gene3D" id="3.40.366.10">
    <property type="entry name" value="Malonyl-Coenzyme A Acyl Carrier Protein, domain 2"/>
    <property type="match status" value="1"/>
</dbReference>
<keyword evidence="7" id="KW-1185">Reference proteome</keyword>
<dbReference type="InterPro" id="IPR057326">
    <property type="entry name" value="KR_dom"/>
</dbReference>
<accession>A0AAE0HW16</accession>
<dbReference type="Pfam" id="PF00550">
    <property type="entry name" value="PP-binding"/>
    <property type="match status" value="1"/>
</dbReference>